<feature type="domain" description="Putative Flp pilus-assembly TadG-like N-terminal" evidence="2">
    <location>
        <begin position="12"/>
        <end position="57"/>
    </location>
</feature>
<dbReference type="EMBL" id="LT629757">
    <property type="protein sequence ID" value="SDT20620.1"/>
    <property type="molecule type" value="Genomic_DNA"/>
</dbReference>
<evidence type="ECO:0000256" key="1">
    <source>
        <dbReference type="SAM" id="Phobius"/>
    </source>
</evidence>
<accession>A0A1H1YGN0</accession>
<sequence length="426" mass="42825">MLSRNRARDEEGAVAVLAGILFSTLFLMAALVVQFGFTRDVRQDSQNAADASALAAALTISTSNASTPDLSAAVAVAISYAQKNTGVAPGTWTACTDPAKLAVVTATTGCVSFDSSTAPTKVRVLIPVRETKTAIGAGAGVRTLGVNAAAEASIAIGQTLKCAMCFLGPVDSGNADYTVSGGSIAVNGDVTMGPNGNLKAIGGAIGVAGTASGGTYTPAATTIRSFTDPWAARTDLPPSTTGLTARTNPCSTGTAGGPGIYGDFAFPKSTCTLQPGLYVVRGAWTESNKSVLAGTGVTLYFTCSTGSTPRPCNSPGELGGYLDAKNGEVAFSAPTSGPLQGVALLYDRSNTRDVGLQGNGGTNITGALYAPRSKLDFNGNSCFGFSGGPIIVDGVIKANGNKSCVEVANPVDATYAVLPGETSLSR</sequence>
<reference evidence="4" key="1">
    <citation type="submission" date="2016-10" db="EMBL/GenBank/DDBJ databases">
        <authorList>
            <person name="Varghese N."/>
            <person name="Submissions S."/>
        </authorList>
    </citation>
    <scope>NUCLEOTIDE SEQUENCE [LARGE SCALE GENOMIC DNA]</scope>
    <source>
        <strain evidence="4">DSM 22127</strain>
    </source>
</reference>
<dbReference type="STRING" id="642780.SAMN04488570_3841"/>
<keyword evidence="4" id="KW-1185">Reference proteome</keyword>
<keyword evidence="1" id="KW-0472">Membrane</keyword>
<dbReference type="InterPro" id="IPR028087">
    <property type="entry name" value="Tad_N"/>
</dbReference>
<dbReference type="Proteomes" id="UP000198859">
    <property type="component" value="Chromosome I"/>
</dbReference>
<evidence type="ECO:0000259" key="2">
    <source>
        <dbReference type="Pfam" id="PF13400"/>
    </source>
</evidence>
<evidence type="ECO:0000313" key="3">
    <source>
        <dbReference type="EMBL" id="SDT20620.1"/>
    </source>
</evidence>
<feature type="transmembrane region" description="Helical" evidence="1">
    <location>
        <begin position="12"/>
        <end position="37"/>
    </location>
</feature>
<gene>
    <name evidence="3" type="ORF">SAMN04488570_3841</name>
</gene>
<keyword evidence="1" id="KW-1133">Transmembrane helix</keyword>
<proteinExistence type="predicted"/>
<organism evidence="3 4">
    <name type="scientific">Nocardioides scoriae</name>
    <dbReference type="NCBI Taxonomy" id="642780"/>
    <lineage>
        <taxon>Bacteria</taxon>
        <taxon>Bacillati</taxon>
        <taxon>Actinomycetota</taxon>
        <taxon>Actinomycetes</taxon>
        <taxon>Propionibacteriales</taxon>
        <taxon>Nocardioidaceae</taxon>
        <taxon>Nocardioides</taxon>
    </lineage>
</organism>
<name>A0A1H1YGN0_9ACTN</name>
<dbReference type="AlphaFoldDB" id="A0A1H1YGN0"/>
<dbReference type="Pfam" id="PF13400">
    <property type="entry name" value="Tad"/>
    <property type="match status" value="1"/>
</dbReference>
<evidence type="ECO:0000313" key="4">
    <source>
        <dbReference type="Proteomes" id="UP000198859"/>
    </source>
</evidence>
<protein>
    <submittedName>
        <fullName evidence="3">Flp pilus assembly protein TadG</fullName>
    </submittedName>
</protein>
<keyword evidence="1" id="KW-0812">Transmembrane</keyword>